<dbReference type="Proteomes" id="UP000504882">
    <property type="component" value="Unassembled WGS sequence"/>
</dbReference>
<dbReference type="EMBL" id="SMNA01000002">
    <property type="protein sequence ID" value="TDE97386.1"/>
    <property type="molecule type" value="Genomic_DNA"/>
</dbReference>
<dbReference type="Gene3D" id="3.40.190.10">
    <property type="entry name" value="Periplasmic binding protein-like II"/>
    <property type="match status" value="2"/>
</dbReference>
<dbReference type="PANTHER" id="PTHR43649">
    <property type="entry name" value="ARABINOSE-BINDING PROTEIN-RELATED"/>
    <property type="match status" value="1"/>
</dbReference>
<dbReference type="InterPro" id="IPR006059">
    <property type="entry name" value="SBP"/>
</dbReference>
<evidence type="ECO:0000256" key="1">
    <source>
        <dbReference type="SAM" id="MobiDB-lite"/>
    </source>
</evidence>
<keyword evidence="3" id="KW-1185">Reference proteome</keyword>
<dbReference type="SUPFAM" id="SSF53850">
    <property type="entry name" value="Periplasmic binding protein-like II"/>
    <property type="match status" value="1"/>
</dbReference>
<protein>
    <submittedName>
        <fullName evidence="2">Carbohydrate ABC transporter substrate-binding protein</fullName>
    </submittedName>
</protein>
<gene>
    <name evidence="2" type="ORF">EXU48_04110</name>
</gene>
<sequence length="483" mass="51785">MEVTHHQDRPALRRPEPDQHHRSRQAIQITSAKEHAMSARLSPKSTPLTRRGFNHLVVGAGAAGAVGLTAACAVEPEEVVQEPADSDEPIELNFVWWGDAGRAEVTEAALDLYRADHPNVTITTEYQDSGPYKDKLATRIAAGDAPDLMAIRRDQLREYGDRGALADLRTLDAMDLAGLSDPVLAPWDVNSQLIGVPAGLNTIGFIIQTTVLEEHGIDLPDGDTWTWDDLATMANAITAASGGSIYGTCYEMATVANLYVWVRQQGEDLYTEDGRFGASEATIQSWFDFADEMRTTGGFPPAGFFDATTSAAEASYIAQGRVASQIIPTNNFKSYNEACGGTLALLRIPGESTATRRGQSIDCPHLWSISSQSAHQAQAAELLSFLTNELSAWEAMGTTRGVPPNSEVAEGLVPNLEEDDVTATEYILGLQAEDLPPAFADPVGATEIQSKLADVAVEVEFARITSADAAAQLVATANDVLAD</sequence>
<reference evidence="2 3" key="1">
    <citation type="submission" date="2019-03" db="EMBL/GenBank/DDBJ databases">
        <title>Genomic features of bacteria from cold environments.</title>
        <authorList>
            <person name="Shen L."/>
        </authorList>
    </citation>
    <scope>NUCLEOTIDE SEQUENCE [LARGE SCALE GENOMIC DNA]</scope>
    <source>
        <strain evidence="3">T3246-1</strain>
    </source>
</reference>
<organism evidence="2 3">
    <name type="scientific">Occultella glacieicola</name>
    <dbReference type="NCBI Taxonomy" id="2518684"/>
    <lineage>
        <taxon>Bacteria</taxon>
        <taxon>Bacillati</taxon>
        <taxon>Actinomycetota</taxon>
        <taxon>Actinomycetes</taxon>
        <taxon>Micrococcales</taxon>
        <taxon>Ruaniaceae</taxon>
        <taxon>Occultella</taxon>
    </lineage>
</organism>
<proteinExistence type="predicted"/>
<dbReference type="InterPro" id="IPR050490">
    <property type="entry name" value="Bact_solute-bd_prot1"/>
</dbReference>
<evidence type="ECO:0000313" key="2">
    <source>
        <dbReference type="EMBL" id="TDE97386.1"/>
    </source>
</evidence>
<feature type="region of interest" description="Disordered" evidence="1">
    <location>
        <begin position="1"/>
        <end position="24"/>
    </location>
</feature>
<evidence type="ECO:0000313" key="3">
    <source>
        <dbReference type="Proteomes" id="UP000504882"/>
    </source>
</evidence>
<feature type="compositionally biased region" description="Basic and acidic residues" evidence="1">
    <location>
        <begin position="1"/>
        <end position="20"/>
    </location>
</feature>
<dbReference type="Pfam" id="PF13416">
    <property type="entry name" value="SBP_bac_8"/>
    <property type="match status" value="1"/>
</dbReference>
<name>A0ABY2E753_9MICO</name>
<comment type="caution">
    <text evidence="2">The sequence shown here is derived from an EMBL/GenBank/DDBJ whole genome shotgun (WGS) entry which is preliminary data.</text>
</comment>
<accession>A0ABY2E753</accession>
<dbReference type="PANTHER" id="PTHR43649:SF12">
    <property type="entry name" value="DIACETYLCHITOBIOSE BINDING PROTEIN DASA"/>
    <property type="match status" value="1"/>
</dbReference>